<evidence type="ECO:0000313" key="2">
    <source>
        <dbReference type="Proteomes" id="UP000663992"/>
    </source>
</evidence>
<organism evidence="1 2">
    <name type="scientific">Bowmanella yangjiangensis</name>
    <dbReference type="NCBI Taxonomy" id="2811230"/>
    <lineage>
        <taxon>Bacteria</taxon>
        <taxon>Pseudomonadati</taxon>
        <taxon>Pseudomonadota</taxon>
        <taxon>Gammaproteobacteria</taxon>
        <taxon>Alteromonadales</taxon>
        <taxon>Alteromonadaceae</taxon>
        <taxon>Bowmanella</taxon>
    </lineage>
</organism>
<dbReference type="Proteomes" id="UP000663992">
    <property type="component" value="Unassembled WGS sequence"/>
</dbReference>
<feature type="non-terminal residue" evidence="1">
    <location>
        <position position="111"/>
    </location>
</feature>
<keyword evidence="2" id="KW-1185">Reference proteome</keyword>
<accession>A0ABS3D1F9</accession>
<evidence type="ECO:0000313" key="1">
    <source>
        <dbReference type="EMBL" id="MBN7823213.1"/>
    </source>
</evidence>
<name>A0ABS3D1F9_9ALTE</name>
<dbReference type="EMBL" id="JAFKCS010000495">
    <property type="protein sequence ID" value="MBN7823213.1"/>
    <property type="molecule type" value="Genomic_DNA"/>
</dbReference>
<gene>
    <name evidence="1" type="ORF">J0A65_25335</name>
</gene>
<reference evidence="1 2" key="1">
    <citation type="submission" date="2021-03" db="EMBL/GenBank/DDBJ databases">
        <title>novel species isolated from a fishpond in China.</title>
        <authorList>
            <person name="Lu H."/>
            <person name="Cai Z."/>
        </authorList>
    </citation>
    <scope>NUCLEOTIDE SEQUENCE [LARGE SCALE GENOMIC DNA]</scope>
    <source>
        <strain evidence="1 2">Y57</strain>
    </source>
</reference>
<dbReference type="RefSeq" id="WP_206596985.1">
    <property type="nucleotide sequence ID" value="NZ_JAFKCS010000495.1"/>
</dbReference>
<proteinExistence type="predicted"/>
<sequence length="111" mass="12671">MSHAALFAVTLLITLLALSFWLTQRQEARQQSARLQQHRQVAQRCLDLLQALQLHRGLGAMQGAGNLEQRTRVARQLDSLWLNWPGASLQLPALQQDWPQLRRKPGDFDAH</sequence>
<evidence type="ECO:0008006" key="3">
    <source>
        <dbReference type="Google" id="ProtNLM"/>
    </source>
</evidence>
<comment type="caution">
    <text evidence="1">The sequence shown here is derived from an EMBL/GenBank/DDBJ whole genome shotgun (WGS) entry which is preliminary data.</text>
</comment>
<protein>
    <recommendedName>
        <fullName evidence="3">DUF2570 domain-containing protein</fullName>
    </recommendedName>
</protein>